<evidence type="ECO:0000313" key="6">
    <source>
        <dbReference type="EMBL" id="SMQ76457.1"/>
    </source>
</evidence>
<dbReference type="GeneID" id="303002203"/>
<evidence type="ECO:0000256" key="4">
    <source>
        <dbReference type="SAM" id="MobiDB-lite"/>
    </source>
</evidence>
<gene>
    <name evidence="6" type="ORF">SAMN06295984_1896</name>
</gene>
<dbReference type="Pfam" id="PF00005">
    <property type="entry name" value="ABC_tran"/>
    <property type="match status" value="2"/>
</dbReference>
<dbReference type="InterPro" id="IPR003439">
    <property type="entry name" value="ABC_transporter-like_ATP-bd"/>
</dbReference>
<dbReference type="PANTHER" id="PTHR19211:SF6">
    <property type="entry name" value="BLL7188 PROTEIN"/>
    <property type="match status" value="1"/>
</dbReference>
<protein>
    <submittedName>
        <fullName evidence="6">ATPase components of ABC transporters with duplicated ATPase domains</fullName>
    </submittedName>
</protein>
<keyword evidence="2" id="KW-0547">Nucleotide-binding</keyword>
<dbReference type="GO" id="GO:0005524">
    <property type="term" value="F:ATP binding"/>
    <property type="evidence" value="ECO:0007669"/>
    <property type="project" value="UniProtKB-KW"/>
</dbReference>
<dbReference type="EMBL" id="FXWL01000002">
    <property type="protein sequence ID" value="SMQ76457.1"/>
    <property type="molecule type" value="Genomic_DNA"/>
</dbReference>
<dbReference type="InterPro" id="IPR050611">
    <property type="entry name" value="ABCF"/>
</dbReference>
<evidence type="ECO:0000256" key="1">
    <source>
        <dbReference type="ARBA" id="ARBA00022737"/>
    </source>
</evidence>
<evidence type="ECO:0000256" key="2">
    <source>
        <dbReference type="ARBA" id="ARBA00022741"/>
    </source>
</evidence>
<dbReference type="RefSeq" id="WP_086456936.1">
    <property type="nucleotide sequence ID" value="NZ_FXWL01000002.1"/>
</dbReference>
<keyword evidence="3" id="KW-0067">ATP-binding</keyword>
<reference evidence="7" key="1">
    <citation type="submission" date="2017-04" db="EMBL/GenBank/DDBJ databases">
        <authorList>
            <person name="Varghese N."/>
            <person name="Submissions S."/>
        </authorList>
    </citation>
    <scope>NUCLEOTIDE SEQUENCE [LARGE SCALE GENOMIC DNA]</scope>
    <source>
        <strain evidence="7">UI2</strain>
    </source>
</reference>
<dbReference type="InterPro" id="IPR003593">
    <property type="entry name" value="AAA+_ATPase"/>
</dbReference>
<evidence type="ECO:0000313" key="7">
    <source>
        <dbReference type="Proteomes" id="UP000194469"/>
    </source>
</evidence>
<proteinExistence type="predicted"/>
<name>A0A1Y6FP21_9SPHN</name>
<dbReference type="SUPFAM" id="SSF52540">
    <property type="entry name" value="P-loop containing nucleoside triphosphate hydrolases"/>
    <property type="match status" value="2"/>
</dbReference>
<dbReference type="PROSITE" id="PS50893">
    <property type="entry name" value="ABC_TRANSPORTER_2"/>
    <property type="match status" value="1"/>
</dbReference>
<keyword evidence="7" id="KW-1185">Reference proteome</keyword>
<evidence type="ECO:0000256" key="3">
    <source>
        <dbReference type="ARBA" id="ARBA00022840"/>
    </source>
</evidence>
<feature type="domain" description="ABC transporter" evidence="5">
    <location>
        <begin position="1"/>
        <end position="234"/>
    </location>
</feature>
<dbReference type="GO" id="GO:0016887">
    <property type="term" value="F:ATP hydrolysis activity"/>
    <property type="evidence" value="ECO:0007669"/>
    <property type="project" value="InterPro"/>
</dbReference>
<organism evidence="6 7">
    <name type="scientific">Sphingopyxis terrae subsp. ummariensis</name>
    <dbReference type="NCBI Taxonomy" id="429001"/>
    <lineage>
        <taxon>Bacteria</taxon>
        <taxon>Pseudomonadati</taxon>
        <taxon>Pseudomonadota</taxon>
        <taxon>Alphaproteobacteria</taxon>
        <taxon>Sphingomonadales</taxon>
        <taxon>Sphingomonadaceae</taxon>
        <taxon>Sphingopyxis</taxon>
    </lineage>
</organism>
<accession>A0A1Y6FP21</accession>
<dbReference type="CDD" id="cd03221">
    <property type="entry name" value="ABCF_EF-3"/>
    <property type="match status" value="1"/>
</dbReference>
<keyword evidence="1" id="KW-0677">Repeat</keyword>
<dbReference type="InterPro" id="IPR027417">
    <property type="entry name" value="P-loop_NTPase"/>
</dbReference>
<dbReference type="FunFam" id="3.40.50.300:FF:001320">
    <property type="entry name" value="Heme ABC transporter ATP-binding protein"/>
    <property type="match status" value="1"/>
</dbReference>
<dbReference type="AlphaFoldDB" id="A0A1Y6FP21"/>
<dbReference type="Proteomes" id="UP000194469">
    <property type="component" value="Unassembled WGS sequence"/>
</dbReference>
<sequence length="528" mass="56781">MPAISVAKLCWATPEGRTIFDDLNLSFGNQRVGIVGRNGVGKSTLLHILAGDLEPADGSIHADGTIALLRQSVKPRPNDTIADLFGAAEALEVLTRAESGLASMEDLAEADWTVEERIAEALVRVELEAGATTRLASLSGGQQTRAALAAAIFADPDFLLFDEPTNNLDRDGRDAVLRLVEGWTKGLVIVSHDRELLERMDAIIEMTTLGAVRYGGNWSHYRERKAIELAAAESDLIFAQKRQADIHRRTRQADERKAKRDAAGARKSLRGDMPKILLGARKNAAESSGGSGQRLNERMASDAADAVAAARARVEILQKISIKLPSTKVSDGRKLVALSNVAGGYDPDKPAFARFSLVLRSPERVAISGFNGAGKSTLLKIIAGELDPLSGSVDVPAQARLIDQHVAFLDRTQSILDNFKRLNPESDENACRSILAGFLFRADAALQQVGTLSGGQLLRAGLACRLGGPHPPELLLLDEPTNHLDLDSISAIEDALLAYDGGLIVVSHDRHFLEKIGITRQVSMTAKI</sequence>
<dbReference type="SMART" id="SM00382">
    <property type="entry name" value="AAA"/>
    <property type="match status" value="2"/>
</dbReference>
<dbReference type="PANTHER" id="PTHR19211">
    <property type="entry name" value="ATP-BINDING TRANSPORT PROTEIN-RELATED"/>
    <property type="match status" value="1"/>
</dbReference>
<feature type="region of interest" description="Disordered" evidence="4">
    <location>
        <begin position="247"/>
        <end position="266"/>
    </location>
</feature>
<dbReference type="Gene3D" id="3.40.50.300">
    <property type="entry name" value="P-loop containing nucleotide triphosphate hydrolases"/>
    <property type="match status" value="2"/>
</dbReference>
<dbReference type="PROSITE" id="PS00211">
    <property type="entry name" value="ABC_TRANSPORTER_1"/>
    <property type="match status" value="1"/>
</dbReference>
<dbReference type="InterPro" id="IPR017871">
    <property type="entry name" value="ABC_transporter-like_CS"/>
</dbReference>
<evidence type="ECO:0000259" key="5">
    <source>
        <dbReference type="PROSITE" id="PS50893"/>
    </source>
</evidence>